<evidence type="ECO:0000256" key="1">
    <source>
        <dbReference type="SAM" id="Phobius"/>
    </source>
</evidence>
<feature type="transmembrane region" description="Helical" evidence="1">
    <location>
        <begin position="57"/>
        <end position="76"/>
    </location>
</feature>
<dbReference type="AlphaFoldDB" id="A0A096DKL2"/>
<evidence type="ECO:0000313" key="3">
    <source>
        <dbReference type="EMBL" id="KGG79821.1"/>
    </source>
</evidence>
<dbReference type="InterPro" id="IPR003675">
    <property type="entry name" value="Rce1/LyrA-like_dom"/>
</dbReference>
<keyword evidence="1" id="KW-0812">Transmembrane</keyword>
<comment type="caution">
    <text evidence="3">The sequence shown here is derived from an EMBL/GenBank/DDBJ whole genome shotgun (WGS) entry which is preliminary data.</text>
</comment>
<feature type="transmembrane region" description="Helical" evidence="1">
    <location>
        <begin position="28"/>
        <end position="45"/>
    </location>
</feature>
<name>A0A096DKL2_9FIRM</name>
<keyword evidence="1" id="KW-1133">Transmembrane helix</keyword>
<reference evidence="3 4" key="1">
    <citation type="submission" date="2013-12" db="EMBL/GenBank/DDBJ databases">
        <title>Draft genome sequence of Caloranaerobacter sp. H53214.</title>
        <authorList>
            <person name="Jiang L.J."/>
            <person name="Shao Z.Z."/>
            <person name="Long M.N."/>
        </authorList>
    </citation>
    <scope>NUCLEOTIDE SEQUENCE [LARGE SCALE GENOMIC DNA]</scope>
    <source>
        <strain evidence="3 4">H53214</strain>
    </source>
</reference>
<dbReference type="EMBL" id="AZTB01000056">
    <property type="protein sequence ID" value="KGG79821.1"/>
    <property type="molecule type" value="Genomic_DNA"/>
</dbReference>
<organism evidence="3 4">
    <name type="scientific">Caloranaerobacter azorensis H53214</name>
    <dbReference type="NCBI Taxonomy" id="1156417"/>
    <lineage>
        <taxon>Bacteria</taxon>
        <taxon>Bacillati</taxon>
        <taxon>Bacillota</taxon>
        <taxon>Tissierellia</taxon>
        <taxon>Tissierellales</taxon>
        <taxon>Thermohalobacteraceae</taxon>
        <taxon>Caloranaerobacter</taxon>
    </lineage>
</organism>
<proteinExistence type="predicted"/>
<dbReference type="STRING" id="1156417.Y919_09740"/>
<gene>
    <name evidence="3" type="ORF">Y919_09740</name>
</gene>
<dbReference type="Pfam" id="PF02517">
    <property type="entry name" value="Rce1-like"/>
    <property type="match status" value="1"/>
</dbReference>
<evidence type="ECO:0000313" key="4">
    <source>
        <dbReference type="Proteomes" id="UP000029622"/>
    </source>
</evidence>
<dbReference type="GO" id="GO:0004175">
    <property type="term" value="F:endopeptidase activity"/>
    <property type="evidence" value="ECO:0007669"/>
    <property type="project" value="UniProtKB-ARBA"/>
</dbReference>
<dbReference type="Proteomes" id="UP000029622">
    <property type="component" value="Unassembled WGS sequence"/>
</dbReference>
<feature type="transmembrane region" description="Helical" evidence="1">
    <location>
        <begin position="145"/>
        <end position="161"/>
    </location>
</feature>
<evidence type="ECO:0000259" key="2">
    <source>
        <dbReference type="Pfam" id="PF02517"/>
    </source>
</evidence>
<sequence length="197" mass="22605">MDTVFLIIGLALILVDIFLKIKTLRENIFKRVFFIMFGLITLYFVDRTFLHISTGAIFYGLIIGIVFMVIHILVAKGVKLKKENVNKGLIYTSLLIYFLELPAEEFLYRGVIFIPILKLFNPIAAILLTSVLFFISHLRTWKSKFVLIGSLVLGLTCAISVYLTKSIWAAIMIHNLNDFGFLTLVNKRNIFEEKYAD</sequence>
<accession>A0A096DKL2</accession>
<feature type="domain" description="CAAX prenyl protease 2/Lysostaphin resistance protein A-like" evidence="2">
    <location>
        <begin position="89"/>
        <end position="179"/>
    </location>
</feature>
<dbReference type="GO" id="GO:0080120">
    <property type="term" value="P:CAAX-box protein maturation"/>
    <property type="evidence" value="ECO:0007669"/>
    <property type="project" value="UniProtKB-ARBA"/>
</dbReference>
<keyword evidence="1" id="KW-0472">Membrane</keyword>
<feature type="transmembrane region" description="Helical" evidence="1">
    <location>
        <begin position="6"/>
        <end position="21"/>
    </location>
</feature>
<dbReference type="RefSeq" id="WP_035164287.1">
    <property type="nucleotide sequence ID" value="NZ_AZTB01000056.1"/>
</dbReference>
<protein>
    <recommendedName>
        <fullName evidence="2">CAAX prenyl protease 2/Lysostaphin resistance protein A-like domain-containing protein</fullName>
    </recommendedName>
</protein>
<feature type="transmembrane region" description="Helical" evidence="1">
    <location>
        <begin position="119"/>
        <end position="138"/>
    </location>
</feature>